<dbReference type="AlphaFoldDB" id="A0A840CP74"/>
<protein>
    <recommendedName>
        <fullName evidence="1">DUF5672 domain-containing protein</fullName>
    </recommendedName>
</protein>
<sequence>MKKTCLVIFPVYKPLDQDEQMSVRQAVVMTQGFDCCFIAPQSFIMDDSYREFDSVRVERFDDRYFAGLQGYNRLMLDQSFYKRFVDYQYILIHQTDAYIFKPELEYWCSKDYDYIGAPWYVPRKLPKYNLYKFVFNWGRLFFGYEKLLHWRYNNNAGNGGLSLRKVESFINVLEKVNKKLLNLYLENESHFFHEDIFWSLEAQRIKDGFMIPEWKVALAFSIESIPQESYEILSRTLPFGCHAYKNTDPEFWKQFIPFHHADKLK</sequence>
<accession>A0A840CP74</accession>
<evidence type="ECO:0000313" key="3">
    <source>
        <dbReference type="Proteomes" id="UP000555103"/>
    </source>
</evidence>
<dbReference type="Proteomes" id="UP000555103">
    <property type="component" value="Unassembled WGS sequence"/>
</dbReference>
<feature type="domain" description="DUF5672" evidence="1">
    <location>
        <begin position="55"/>
        <end position="242"/>
    </location>
</feature>
<dbReference type="Pfam" id="PF18922">
    <property type="entry name" value="DUF5672"/>
    <property type="match status" value="1"/>
</dbReference>
<organism evidence="2 3">
    <name type="scientific">Dysgonomonas hofstadii</name>
    <dbReference type="NCBI Taxonomy" id="637886"/>
    <lineage>
        <taxon>Bacteria</taxon>
        <taxon>Pseudomonadati</taxon>
        <taxon>Bacteroidota</taxon>
        <taxon>Bacteroidia</taxon>
        <taxon>Bacteroidales</taxon>
        <taxon>Dysgonomonadaceae</taxon>
        <taxon>Dysgonomonas</taxon>
    </lineage>
</organism>
<evidence type="ECO:0000313" key="2">
    <source>
        <dbReference type="EMBL" id="MBB4035898.1"/>
    </source>
</evidence>
<dbReference type="InterPro" id="IPR043729">
    <property type="entry name" value="DUF5672"/>
</dbReference>
<proteinExistence type="predicted"/>
<name>A0A840CP74_9BACT</name>
<keyword evidence="3" id="KW-1185">Reference proteome</keyword>
<dbReference type="EMBL" id="JACIEP010000005">
    <property type="protein sequence ID" value="MBB4035898.1"/>
    <property type="molecule type" value="Genomic_DNA"/>
</dbReference>
<evidence type="ECO:0000259" key="1">
    <source>
        <dbReference type="Pfam" id="PF18922"/>
    </source>
</evidence>
<comment type="caution">
    <text evidence="2">The sequence shown here is derived from an EMBL/GenBank/DDBJ whole genome shotgun (WGS) entry which is preliminary data.</text>
</comment>
<dbReference type="RefSeq" id="WP_183306809.1">
    <property type="nucleotide sequence ID" value="NZ_JACIEP010000005.1"/>
</dbReference>
<reference evidence="2 3" key="1">
    <citation type="submission" date="2020-08" db="EMBL/GenBank/DDBJ databases">
        <title>Genomic Encyclopedia of Type Strains, Phase IV (KMG-IV): sequencing the most valuable type-strain genomes for metagenomic binning, comparative biology and taxonomic classification.</title>
        <authorList>
            <person name="Goeker M."/>
        </authorList>
    </citation>
    <scope>NUCLEOTIDE SEQUENCE [LARGE SCALE GENOMIC DNA]</scope>
    <source>
        <strain evidence="2 3">DSM 104969</strain>
    </source>
</reference>
<gene>
    <name evidence="2" type="ORF">GGR21_001793</name>
</gene>